<keyword evidence="2" id="KW-1185">Reference proteome</keyword>
<comment type="caution">
    <text evidence="1">The sequence shown here is derived from an EMBL/GenBank/DDBJ whole genome shotgun (WGS) entry which is preliminary data.</text>
</comment>
<dbReference type="RefSeq" id="WP_377304479.1">
    <property type="nucleotide sequence ID" value="NZ_CP180191.1"/>
</dbReference>
<reference evidence="2" key="1">
    <citation type="journal article" date="2019" name="Int. J. Syst. Evol. Microbiol.">
        <title>The Global Catalogue of Microorganisms (GCM) 10K type strain sequencing project: providing services to taxonomists for standard genome sequencing and annotation.</title>
        <authorList>
            <consortium name="The Broad Institute Genomics Platform"/>
            <consortium name="The Broad Institute Genome Sequencing Center for Infectious Disease"/>
            <person name="Wu L."/>
            <person name="Ma J."/>
        </authorList>
    </citation>
    <scope>NUCLEOTIDE SEQUENCE [LARGE SCALE GENOMIC DNA]</scope>
    <source>
        <strain evidence="2">KCTC 52168</strain>
    </source>
</reference>
<proteinExistence type="predicted"/>
<accession>A0ABV7H3H3</accession>
<evidence type="ECO:0000313" key="2">
    <source>
        <dbReference type="Proteomes" id="UP001595556"/>
    </source>
</evidence>
<name>A0ABV7H3H3_9BURK</name>
<gene>
    <name evidence="1" type="ORF">ACFOEN_12655</name>
</gene>
<dbReference type="InterPro" id="IPR045617">
    <property type="entry name" value="DUF6445"/>
</dbReference>
<dbReference type="Proteomes" id="UP001595556">
    <property type="component" value="Unassembled WGS sequence"/>
</dbReference>
<dbReference type="Pfam" id="PF20043">
    <property type="entry name" value="DUF6445"/>
    <property type="match status" value="1"/>
</dbReference>
<sequence>MFNPNPTLQSIALHDGHTCWVIDDAFTRPEQLRQFAREQRAAFAPAPHNAYPGVELLMPPEFSDRLAEFFAQHVRRRLGGRRTLHMYSRLSMVTKQPHELLPRQWLCHRDNQGLPADQCIAASVLYLFDDPALGGTAFYRPRKSPQETAQLVHDCGQMDAATFSARYGIAPGYMLDGNDWFEKTGSVPARYNRLIFYDGSLFHTGELATPQRYLNDPDTGRLTVNGFFTCSRAAG</sequence>
<evidence type="ECO:0000313" key="1">
    <source>
        <dbReference type="EMBL" id="MFC3148474.1"/>
    </source>
</evidence>
<organism evidence="1 2">
    <name type="scientific">Piscinibacterium candidicorallinum</name>
    <dbReference type="NCBI Taxonomy" id="1793872"/>
    <lineage>
        <taxon>Bacteria</taxon>
        <taxon>Pseudomonadati</taxon>
        <taxon>Pseudomonadota</taxon>
        <taxon>Betaproteobacteria</taxon>
        <taxon>Burkholderiales</taxon>
        <taxon>Piscinibacterium</taxon>
    </lineage>
</organism>
<protein>
    <submittedName>
        <fullName evidence="1">DUF6445 family protein</fullName>
    </submittedName>
</protein>
<dbReference type="EMBL" id="JBHRTI010000007">
    <property type="protein sequence ID" value="MFC3148474.1"/>
    <property type="molecule type" value="Genomic_DNA"/>
</dbReference>